<evidence type="ECO:0000313" key="2">
    <source>
        <dbReference type="EMBL" id="GMH11293.1"/>
    </source>
</evidence>
<dbReference type="Proteomes" id="UP001279734">
    <property type="component" value="Unassembled WGS sequence"/>
</dbReference>
<organism evidence="2 3">
    <name type="scientific">Nepenthes gracilis</name>
    <name type="common">Slender pitcher plant</name>
    <dbReference type="NCBI Taxonomy" id="150966"/>
    <lineage>
        <taxon>Eukaryota</taxon>
        <taxon>Viridiplantae</taxon>
        <taxon>Streptophyta</taxon>
        <taxon>Embryophyta</taxon>
        <taxon>Tracheophyta</taxon>
        <taxon>Spermatophyta</taxon>
        <taxon>Magnoliopsida</taxon>
        <taxon>eudicotyledons</taxon>
        <taxon>Gunneridae</taxon>
        <taxon>Pentapetalae</taxon>
        <taxon>Caryophyllales</taxon>
        <taxon>Nepenthaceae</taxon>
        <taxon>Nepenthes</taxon>
    </lineage>
</organism>
<reference evidence="2" key="1">
    <citation type="submission" date="2023-05" db="EMBL/GenBank/DDBJ databases">
        <title>Nepenthes gracilis genome sequencing.</title>
        <authorList>
            <person name="Fukushima K."/>
        </authorList>
    </citation>
    <scope>NUCLEOTIDE SEQUENCE</scope>
    <source>
        <strain evidence="2">SING2019-196</strain>
    </source>
</reference>
<dbReference type="EMBL" id="BSYO01000011">
    <property type="protein sequence ID" value="GMH11293.1"/>
    <property type="molecule type" value="Genomic_DNA"/>
</dbReference>
<protein>
    <submittedName>
        <fullName evidence="2">Uncharacterized protein</fullName>
    </submittedName>
</protein>
<proteinExistence type="predicted"/>
<accession>A0AAD3XNQ3</accession>
<evidence type="ECO:0000313" key="3">
    <source>
        <dbReference type="Proteomes" id="UP001279734"/>
    </source>
</evidence>
<evidence type="ECO:0000256" key="1">
    <source>
        <dbReference type="SAM" id="MobiDB-lite"/>
    </source>
</evidence>
<name>A0AAD3XNQ3_NEPGR</name>
<feature type="compositionally biased region" description="Basic and acidic residues" evidence="1">
    <location>
        <begin position="1"/>
        <end position="19"/>
    </location>
</feature>
<sequence>MRKKEEKDPASSKRHREEIIGGAERQWDAIQPGDMTLRWWRLGGEGTGPMWSHVSDMLGDDPTTTPPIVPM</sequence>
<dbReference type="AlphaFoldDB" id="A0AAD3XNQ3"/>
<feature type="region of interest" description="Disordered" evidence="1">
    <location>
        <begin position="1"/>
        <end position="20"/>
    </location>
</feature>
<keyword evidence="3" id="KW-1185">Reference proteome</keyword>
<comment type="caution">
    <text evidence="2">The sequence shown here is derived from an EMBL/GenBank/DDBJ whole genome shotgun (WGS) entry which is preliminary data.</text>
</comment>
<gene>
    <name evidence="2" type="ORF">Nepgr_013134</name>
</gene>